<feature type="transmembrane region" description="Helical" evidence="25">
    <location>
        <begin position="224"/>
        <end position="248"/>
    </location>
</feature>
<comment type="function">
    <text evidence="23">Lysosomal dipeptide uniporter that selectively exports lysine, arginine or histidine-containing dipeptides with a net positive charge from the lysosome lumen into the cytosol. Could play a role in a specific type of protein O-glycosylation indirectly regulating macrophages migration and tissue invasion. Also essential for liver homeostasis.</text>
</comment>
<evidence type="ECO:0000256" key="25">
    <source>
        <dbReference type="SAM" id="Phobius"/>
    </source>
</evidence>
<reference evidence="27" key="1">
    <citation type="submission" date="2021-11" db="EMBL/GenBank/DDBJ databases">
        <title>Legionella maioricencis sp. nov., a new species isolated from hot water samples in Mallorca.</title>
        <authorList>
            <person name="Crespi S."/>
            <person name="Drasar V."/>
            <person name="Salva-Serra F."/>
            <person name="Jaen-Luchoro D."/>
            <person name="Pineiro-Iglesias B."/>
            <person name="Aliaga F."/>
            <person name="Fernandez-Juarez V."/>
            <person name="Coll G."/>
            <person name="Moore E.R.B."/>
            <person name="Bennasar-Figueras A."/>
        </authorList>
    </citation>
    <scope>NUCLEOTIDE SEQUENCE</scope>
    <source>
        <strain evidence="27">HCPI-6</strain>
    </source>
</reference>
<comment type="catalytic activity">
    <reaction evidence="8">
        <text>L-lysyl-L-alanine(out) = L-lysyl-L-alanine(in)</text>
        <dbReference type="Rhea" id="RHEA:79399"/>
        <dbReference type="ChEBI" id="CHEBI:229954"/>
    </reaction>
</comment>
<dbReference type="EMBL" id="JAJKBJ010000001">
    <property type="protein sequence ID" value="MCL9682673.1"/>
    <property type="molecule type" value="Genomic_DNA"/>
</dbReference>
<evidence type="ECO:0000256" key="14">
    <source>
        <dbReference type="ARBA" id="ARBA00044898"/>
    </source>
</evidence>
<comment type="similarity">
    <text evidence="2">Belongs to the major facilitator superfamily.</text>
</comment>
<keyword evidence="7" id="KW-0458">Lysosome</keyword>
<dbReference type="PANTHER" id="PTHR23512:SF3">
    <property type="entry name" value="MAJOR FACILITATOR SUPERFAMILY DOMAIN-CONTAINING PROTEIN 1"/>
    <property type="match status" value="1"/>
</dbReference>
<feature type="transmembrane region" description="Helical" evidence="25">
    <location>
        <begin position="291"/>
        <end position="311"/>
    </location>
</feature>
<feature type="transmembrane region" description="Helical" evidence="25">
    <location>
        <begin position="317"/>
        <end position="338"/>
    </location>
</feature>
<comment type="catalytic activity">
    <reaction evidence="12">
        <text>L-lysyl-L-alpha-amino acid(out) = L-lysyl-L-alpha-amino acid(in)</text>
        <dbReference type="Rhea" id="RHEA:79387"/>
        <dbReference type="ChEBI" id="CHEBI:229965"/>
    </reaction>
</comment>
<dbReference type="RefSeq" id="WP_250421387.1">
    <property type="nucleotide sequence ID" value="NZ_JAJKBJ010000001.1"/>
</dbReference>
<keyword evidence="28" id="KW-1185">Reference proteome</keyword>
<evidence type="ECO:0000256" key="1">
    <source>
        <dbReference type="ARBA" id="ARBA00004155"/>
    </source>
</evidence>
<comment type="catalytic activity">
    <reaction evidence="10">
        <text>L-alpha-aminoacyl-L-arginine(out) = L-alpha-aminoacyl-L-arginine(in)</text>
        <dbReference type="Rhea" id="RHEA:79367"/>
        <dbReference type="ChEBI" id="CHEBI:229968"/>
    </reaction>
</comment>
<evidence type="ECO:0000313" key="28">
    <source>
        <dbReference type="Proteomes" id="UP001139721"/>
    </source>
</evidence>
<keyword evidence="6 25" id="KW-0472">Membrane</keyword>
<feature type="transmembrane region" description="Helical" evidence="25">
    <location>
        <begin position="169"/>
        <end position="192"/>
    </location>
</feature>
<dbReference type="GO" id="GO:0005765">
    <property type="term" value="C:lysosomal membrane"/>
    <property type="evidence" value="ECO:0007669"/>
    <property type="project" value="UniProtKB-SubCell"/>
</dbReference>
<dbReference type="AlphaFoldDB" id="A0A9X2IBD4"/>
<evidence type="ECO:0000256" key="11">
    <source>
        <dbReference type="ARBA" id="ARBA00044884"/>
    </source>
</evidence>
<accession>A0A9X2IBD4</accession>
<evidence type="ECO:0000259" key="26">
    <source>
        <dbReference type="PROSITE" id="PS50850"/>
    </source>
</evidence>
<comment type="catalytic activity">
    <reaction evidence="9">
        <text>L-histidyl-glycine(out) = L-histidyl-glycine(in)</text>
        <dbReference type="Rhea" id="RHEA:79395"/>
        <dbReference type="ChEBI" id="CHEBI:229957"/>
    </reaction>
</comment>
<evidence type="ECO:0000256" key="7">
    <source>
        <dbReference type="ARBA" id="ARBA00023228"/>
    </source>
</evidence>
<dbReference type="Pfam" id="PF07690">
    <property type="entry name" value="MFS_1"/>
    <property type="match status" value="1"/>
</dbReference>
<proteinExistence type="inferred from homology"/>
<feature type="transmembrane region" description="Helical" evidence="25">
    <location>
        <begin position="260"/>
        <end position="279"/>
    </location>
</feature>
<evidence type="ECO:0000256" key="9">
    <source>
        <dbReference type="ARBA" id="ARBA00044878"/>
    </source>
</evidence>
<dbReference type="Gene3D" id="1.20.1250.20">
    <property type="entry name" value="MFS general substrate transporter like domains"/>
    <property type="match status" value="2"/>
</dbReference>
<dbReference type="PROSITE" id="PS50850">
    <property type="entry name" value="MFS"/>
    <property type="match status" value="1"/>
</dbReference>
<evidence type="ECO:0000256" key="22">
    <source>
        <dbReference type="ARBA" id="ARBA00045018"/>
    </source>
</evidence>
<feature type="transmembrane region" description="Helical" evidence="25">
    <location>
        <begin position="12"/>
        <end position="32"/>
    </location>
</feature>
<feature type="transmembrane region" description="Helical" evidence="25">
    <location>
        <begin position="140"/>
        <end position="157"/>
    </location>
</feature>
<feature type="transmembrane region" description="Helical" evidence="25">
    <location>
        <begin position="345"/>
        <end position="373"/>
    </location>
</feature>
<evidence type="ECO:0000256" key="24">
    <source>
        <dbReference type="ARBA" id="ARBA00046376"/>
    </source>
</evidence>
<comment type="catalytic activity">
    <reaction evidence="17">
        <text>L-arginyl-glycine(out) = L-arginyl-glycine(in)</text>
        <dbReference type="Rhea" id="RHEA:79391"/>
        <dbReference type="ChEBI" id="CHEBI:229955"/>
    </reaction>
</comment>
<evidence type="ECO:0000256" key="3">
    <source>
        <dbReference type="ARBA" id="ARBA00022448"/>
    </source>
</evidence>
<feature type="domain" description="Major facilitator superfamily (MFS) profile" evidence="26">
    <location>
        <begin position="18"/>
        <end position="418"/>
    </location>
</feature>
<feature type="transmembrane region" description="Helical" evidence="25">
    <location>
        <begin position="106"/>
        <end position="128"/>
    </location>
</feature>
<comment type="catalytic activity">
    <reaction evidence="14">
        <text>L-aspartyl-L-lysine(out) = L-aspartyl-L-lysine(in)</text>
        <dbReference type="Rhea" id="RHEA:79411"/>
        <dbReference type="ChEBI" id="CHEBI:229953"/>
    </reaction>
</comment>
<feature type="transmembrane region" description="Helical" evidence="25">
    <location>
        <begin position="44"/>
        <end position="68"/>
    </location>
</feature>
<evidence type="ECO:0000256" key="15">
    <source>
        <dbReference type="ARBA" id="ARBA00044899"/>
    </source>
</evidence>
<comment type="catalytic activity">
    <reaction evidence="15">
        <text>L-arginyl-L-alpha-amino acid(out) = L-arginyl-L-alpha-amino acid(in)</text>
        <dbReference type="Rhea" id="RHEA:79371"/>
        <dbReference type="ChEBI" id="CHEBI:84315"/>
    </reaction>
</comment>
<comment type="catalytic activity">
    <reaction evidence="19">
        <text>L-alanyl-L-lysine(out) = L-alanyl-L-lysine(in)</text>
        <dbReference type="Rhea" id="RHEA:79415"/>
        <dbReference type="ChEBI" id="CHEBI:192470"/>
    </reaction>
</comment>
<keyword evidence="3" id="KW-0813">Transport</keyword>
<dbReference type="PANTHER" id="PTHR23512">
    <property type="entry name" value="MAJOR FACILITATOR SUPERFAMILY DOMAIN-CONTAINING PROTEIN 1"/>
    <property type="match status" value="1"/>
</dbReference>
<dbReference type="InterPro" id="IPR011701">
    <property type="entry name" value="MFS"/>
</dbReference>
<evidence type="ECO:0000256" key="12">
    <source>
        <dbReference type="ARBA" id="ARBA00044891"/>
    </source>
</evidence>
<comment type="catalytic activity">
    <reaction evidence="13">
        <text>L-alpha-aminoacyl-L-lysine(out) = L-alpha-aminoacyl-L-lysine(in)</text>
        <dbReference type="Rhea" id="RHEA:79383"/>
        <dbReference type="ChEBI" id="CHEBI:229966"/>
    </reaction>
</comment>
<evidence type="ECO:0000256" key="18">
    <source>
        <dbReference type="ARBA" id="ARBA00044912"/>
    </source>
</evidence>
<evidence type="ECO:0000313" key="27">
    <source>
        <dbReference type="EMBL" id="MCL9682673.1"/>
    </source>
</evidence>
<comment type="catalytic activity">
    <reaction evidence="20">
        <text>L-lysyl-glycine(out) = L-lysyl-glycine(in)</text>
        <dbReference type="Rhea" id="RHEA:79407"/>
        <dbReference type="ChEBI" id="CHEBI:191202"/>
    </reaction>
</comment>
<evidence type="ECO:0000256" key="4">
    <source>
        <dbReference type="ARBA" id="ARBA00022692"/>
    </source>
</evidence>
<dbReference type="GO" id="GO:0022857">
    <property type="term" value="F:transmembrane transporter activity"/>
    <property type="evidence" value="ECO:0007669"/>
    <property type="project" value="InterPro"/>
</dbReference>
<gene>
    <name evidence="27" type="ORF">LOX96_01050</name>
</gene>
<name>A0A9X2IBD4_9GAMM</name>
<comment type="subcellular location">
    <subcellularLocation>
        <location evidence="1">Lysosome membrane</location>
        <topology evidence="1">Multi-pass membrane protein</topology>
    </subcellularLocation>
</comment>
<keyword evidence="4 25" id="KW-0812">Transmembrane</keyword>
<comment type="catalytic activity">
    <reaction evidence="18">
        <text>L-histidyl-L-alpha-amino acid(out) = L-histidyl-L-alpha-amino acid(in)</text>
        <dbReference type="Rhea" id="RHEA:79379"/>
        <dbReference type="ChEBI" id="CHEBI:229964"/>
    </reaction>
</comment>
<protein>
    <recommendedName>
        <fullName evidence="21">Lysosomal dipeptide transporter MFSD1</fullName>
    </recommendedName>
    <alternativeName>
        <fullName evidence="22">Major facilitator superfamily domain-containing protein 1</fullName>
    </alternativeName>
</protein>
<evidence type="ECO:0000256" key="5">
    <source>
        <dbReference type="ARBA" id="ARBA00022989"/>
    </source>
</evidence>
<dbReference type="InterPro" id="IPR020846">
    <property type="entry name" value="MFS_dom"/>
</dbReference>
<comment type="catalytic activity">
    <reaction evidence="11">
        <text>L-alpha-aminoacyl-L-histidine(out) = L-alpha-aminoacyl-L-histidine(in)</text>
        <dbReference type="Rhea" id="RHEA:79375"/>
        <dbReference type="ChEBI" id="CHEBI:229967"/>
    </reaction>
</comment>
<comment type="subunit">
    <text evidence="24">Homodimer. Interacts with lysosomal protein GLMP (via lumenal domain); the interaction starts while both proteins are still in the endoplasmic reticulum and is required for stabilization of MFSD1 in lysosomes but has no direct effect on its targeting to lysosomes or transporter activity.</text>
</comment>
<feature type="transmembrane region" description="Helical" evidence="25">
    <location>
        <begin position="80"/>
        <end position="100"/>
    </location>
</feature>
<evidence type="ECO:0000256" key="21">
    <source>
        <dbReference type="ARBA" id="ARBA00044985"/>
    </source>
</evidence>
<evidence type="ECO:0000256" key="17">
    <source>
        <dbReference type="ARBA" id="ARBA00044903"/>
    </source>
</evidence>
<evidence type="ECO:0000256" key="23">
    <source>
        <dbReference type="ARBA" id="ARBA00045709"/>
    </source>
</evidence>
<organism evidence="27 28">
    <name type="scientific">Legionella maioricensis</name>
    <dbReference type="NCBI Taxonomy" id="2896528"/>
    <lineage>
        <taxon>Bacteria</taxon>
        <taxon>Pseudomonadati</taxon>
        <taxon>Pseudomonadota</taxon>
        <taxon>Gammaproteobacteria</taxon>
        <taxon>Legionellales</taxon>
        <taxon>Legionellaceae</taxon>
        <taxon>Legionella</taxon>
    </lineage>
</organism>
<evidence type="ECO:0000256" key="20">
    <source>
        <dbReference type="ARBA" id="ARBA00044924"/>
    </source>
</evidence>
<dbReference type="InterPro" id="IPR052187">
    <property type="entry name" value="MFSD1"/>
</dbReference>
<evidence type="ECO:0000256" key="19">
    <source>
        <dbReference type="ARBA" id="ARBA00044919"/>
    </source>
</evidence>
<evidence type="ECO:0000256" key="2">
    <source>
        <dbReference type="ARBA" id="ARBA00008335"/>
    </source>
</evidence>
<evidence type="ECO:0000256" key="8">
    <source>
        <dbReference type="ARBA" id="ARBA00044876"/>
    </source>
</evidence>
<evidence type="ECO:0000256" key="16">
    <source>
        <dbReference type="ARBA" id="ARBA00044900"/>
    </source>
</evidence>
<dbReference type="InterPro" id="IPR036259">
    <property type="entry name" value="MFS_trans_sf"/>
</dbReference>
<evidence type="ECO:0000256" key="6">
    <source>
        <dbReference type="ARBA" id="ARBA00023136"/>
    </source>
</evidence>
<dbReference type="SUPFAM" id="SSF103473">
    <property type="entry name" value="MFS general substrate transporter"/>
    <property type="match status" value="1"/>
</dbReference>
<comment type="catalytic activity">
    <reaction evidence="16">
        <text>L-lysyl-L-lysine(out) = L-lysyl-L-lysine(in)</text>
        <dbReference type="Rhea" id="RHEA:79403"/>
        <dbReference type="ChEBI" id="CHEBI:229956"/>
    </reaction>
</comment>
<feature type="transmembrane region" description="Helical" evidence="25">
    <location>
        <begin position="393"/>
        <end position="414"/>
    </location>
</feature>
<dbReference type="Proteomes" id="UP001139721">
    <property type="component" value="Unassembled WGS sequence"/>
</dbReference>
<keyword evidence="5 25" id="KW-1133">Transmembrane helix</keyword>
<comment type="caution">
    <text evidence="27">The sequence shown here is derived from an EMBL/GenBank/DDBJ whole genome shotgun (WGS) entry which is preliminary data.</text>
</comment>
<sequence>MNTFKSKHQWLVKAYPWIIWTIAASFFFYKYLIQVSPSVMTDDLMQAFQVHGAGLGNLSAFYFYAYLIMQIPVGVMLDRFSPRLLTTAAIFLCSISTFIFSQTDTFWLACVSRALMGAGAAFAAVSCFKLAAVWFSPKRFALVSGMFMTAAMLGAVGGQMPLSLLVQNVGWRMALEIVSVMGIILGIIYFLVLRDKPKKAVHAIENKEKISDLLKSIVTNKQTWALSLYSGLAFAPVSVFGGLWGVPFLEKAYHLSRTDAALAISSIFIGFAAGAPFWGWFSDYIRRRKPVLFIGTFSALLCLLVVLYSPSQVLSSLMILLFCFGFGASGFFTSFAMIRELFSLVLVATVLGIMNTFNAVFEALFEPLVGVILDWTWDGTTLNGAHQFSVQGYHLSLFLLPASLILSLLTLILIKETHCRVIDESEF</sequence>
<evidence type="ECO:0000256" key="10">
    <source>
        <dbReference type="ARBA" id="ARBA00044881"/>
    </source>
</evidence>
<evidence type="ECO:0000256" key="13">
    <source>
        <dbReference type="ARBA" id="ARBA00044893"/>
    </source>
</evidence>